<dbReference type="Proteomes" id="UP001500979">
    <property type="component" value="Unassembled WGS sequence"/>
</dbReference>
<sequence>MRSRLACVCSRATVVGAGLVLGLLVTGATAGAAGSTTVLAQPGPLDSLGPVGLVAVLLGIAGMVAGVFRKKKIQPENQRKS</sequence>
<keyword evidence="1" id="KW-0472">Membrane</keyword>
<protein>
    <recommendedName>
        <fullName evidence="4">LPXTG cell wall anchor domain-containing protein</fullName>
    </recommendedName>
</protein>
<dbReference type="RefSeq" id="WP_344678539.1">
    <property type="nucleotide sequence ID" value="NZ_BAAAUX010000006.1"/>
</dbReference>
<name>A0ABN3V6M1_9PSEU</name>
<organism evidence="2 3">
    <name type="scientific">Saccharopolyspora taberi</name>
    <dbReference type="NCBI Taxonomy" id="60895"/>
    <lineage>
        <taxon>Bacteria</taxon>
        <taxon>Bacillati</taxon>
        <taxon>Actinomycetota</taxon>
        <taxon>Actinomycetes</taxon>
        <taxon>Pseudonocardiales</taxon>
        <taxon>Pseudonocardiaceae</taxon>
        <taxon>Saccharopolyspora</taxon>
    </lineage>
</organism>
<evidence type="ECO:0000256" key="1">
    <source>
        <dbReference type="SAM" id="Phobius"/>
    </source>
</evidence>
<keyword evidence="3" id="KW-1185">Reference proteome</keyword>
<keyword evidence="1" id="KW-1133">Transmembrane helix</keyword>
<gene>
    <name evidence="2" type="ORF">GCM10010470_13310</name>
</gene>
<keyword evidence="1" id="KW-0812">Transmembrane</keyword>
<evidence type="ECO:0000313" key="2">
    <source>
        <dbReference type="EMBL" id="GAA2780813.1"/>
    </source>
</evidence>
<comment type="caution">
    <text evidence="2">The sequence shown here is derived from an EMBL/GenBank/DDBJ whole genome shotgun (WGS) entry which is preliminary data.</text>
</comment>
<proteinExistence type="predicted"/>
<reference evidence="2 3" key="1">
    <citation type="journal article" date="2019" name="Int. J. Syst. Evol. Microbiol.">
        <title>The Global Catalogue of Microorganisms (GCM) 10K type strain sequencing project: providing services to taxonomists for standard genome sequencing and annotation.</title>
        <authorList>
            <consortium name="The Broad Institute Genomics Platform"/>
            <consortium name="The Broad Institute Genome Sequencing Center for Infectious Disease"/>
            <person name="Wu L."/>
            <person name="Ma J."/>
        </authorList>
    </citation>
    <scope>NUCLEOTIDE SEQUENCE [LARGE SCALE GENOMIC DNA]</scope>
    <source>
        <strain evidence="2 3">JCM 9383</strain>
    </source>
</reference>
<evidence type="ECO:0008006" key="4">
    <source>
        <dbReference type="Google" id="ProtNLM"/>
    </source>
</evidence>
<accession>A0ABN3V6M1</accession>
<dbReference type="EMBL" id="BAAAUX010000006">
    <property type="protein sequence ID" value="GAA2780813.1"/>
    <property type="molecule type" value="Genomic_DNA"/>
</dbReference>
<evidence type="ECO:0000313" key="3">
    <source>
        <dbReference type="Proteomes" id="UP001500979"/>
    </source>
</evidence>
<feature type="transmembrane region" description="Helical" evidence="1">
    <location>
        <begin position="50"/>
        <end position="68"/>
    </location>
</feature>